<name>A0ABD5YNL4_9EURY</name>
<sequence length="632" mass="69819">MNSIGHILVATLLVASVIAGAAGCGVCSDDVTQSSVLSSEDSSEDTTRTTAGMNVSENRIQTAVNDSRAHLLSQASNDHWFANLSYRNETAPRSVRITLNYALMLELINGSEQSQRKALSYALSQRSSNGGWNDTTANYAALLLLRQAFSGAHQEVISDIKREIEDENMTLHPFEGETFLNASFLTRLYYLKLSDRYDRSELFDTESVNGGAENIANMTPAFEDGFDPDKRFIVTYAVLGSMTTSIFMAEINNNETEAANDRRKLAEQIILGRQGHDGNWEVTQGGVRALTALAVQNYTTENRTVEKGLDALQRMQRDNGRLPPFAMSVTDTADAHRTLHRTGVSKDNETLRRTAQWLLDVRTTAPNGSNPAPAILFRTHHGAGWGLVPTTYSDWDDTALAIDALNVYDDRLTNRSVQFLFTVQNSDGSWGAYMTDFAPLSDRERQRAIDEIGRDAYEGLFIDPEAHAVSAHALTAVGEAGYTVENNESVRHAVEYLIENNQPNGLWGSAWYSDYTYGTSAVLLAFEEIGVNMSRPEVQQATRALIEKQNSDGGWGEHWTPDDSDYHRWGSSTVEQTAWAVQALLAAGVSPDHPAVRRGVDYILDHQRSDGSWTPHAAFKLEAACRRIGIQC</sequence>
<evidence type="ECO:0000313" key="4">
    <source>
        <dbReference type="EMBL" id="MFC7189589.1"/>
    </source>
</evidence>
<dbReference type="InterPro" id="IPR018333">
    <property type="entry name" value="Squalene_cyclase"/>
</dbReference>
<comment type="caution">
    <text evidence="4">The sequence shown here is derived from an EMBL/GenBank/DDBJ whole genome shotgun (WGS) entry which is preliminary data.</text>
</comment>
<evidence type="ECO:0000259" key="3">
    <source>
        <dbReference type="Pfam" id="PF13243"/>
    </source>
</evidence>
<accession>A0ABD5YNL4</accession>
<dbReference type="EMBL" id="JBHTAX010000001">
    <property type="protein sequence ID" value="MFC7189589.1"/>
    <property type="molecule type" value="Genomic_DNA"/>
</dbReference>
<evidence type="ECO:0000256" key="1">
    <source>
        <dbReference type="ARBA" id="ARBA00009755"/>
    </source>
</evidence>
<feature type="domain" description="Squalene cyclase C-terminal" evidence="3">
    <location>
        <begin position="329"/>
        <end position="615"/>
    </location>
</feature>
<dbReference type="InterPro" id="IPR008930">
    <property type="entry name" value="Terpenoid_cyclase/PrenylTrfase"/>
</dbReference>
<dbReference type="RefSeq" id="WP_390205057.1">
    <property type="nucleotide sequence ID" value="NZ_JBHTAX010000001.1"/>
</dbReference>
<comment type="similarity">
    <text evidence="1">Belongs to the terpene cyclase/mutase family.</text>
</comment>
<dbReference type="Proteomes" id="UP001596417">
    <property type="component" value="Unassembled WGS sequence"/>
</dbReference>
<dbReference type="PANTHER" id="PTHR11764">
    <property type="entry name" value="TERPENE CYCLASE/MUTASE FAMILY MEMBER"/>
    <property type="match status" value="1"/>
</dbReference>
<dbReference type="InterPro" id="IPR032696">
    <property type="entry name" value="SQ_cyclase_C"/>
</dbReference>
<dbReference type="Gene3D" id="1.50.10.20">
    <property type="match status" value="1"/>
</dbReference>
<organism evidence="4 5">
    <name type="scientific">Halocatena marina</name>
    <dbReference type="NCBI Taxonomy" id="2934937"/>
    <lineage>
        <taxon>Archaea</taxon>
        <taxon>Methanobacteriati</taxon>
        <taxon>Methanobacteriota</taxon>
        <taxon>Stenosarchaea group</taxon>
        <taxon>Halobacteria</taxon>
        <taxon>Halobacteriales</taxon>
        <taxon>Natronomonadaceae</taxon>
        <taxon>Halocatena</taxon>
    </lineage>
</organism>
<keyword evidence="2" id="KW-0677">Repeat</keyword>
<reference evidence="4 5" key="1">
    <citation type="journal article" date="2019" name="Int. J. Syst. Evol. Microbiol.">
        <title>The Global Catalogue of Microorganisms (GCM) 10K type strain sequencing project: providing services to taxonomists for standard genome sequencing and annotation.</title>
        <authorList>
            <consortium name="The Broad Institute Genomics Platform"/>
            <consortium name="The Broad Institute Genome Sequencing Center for Infectious Disease"/>
            <person name="Wu L."/>
            <person name="Ma J."/>
        </authorList>
    </citation>
    <scope>NUCLEOTIDE SEQUENCE [LARGE SCALE GENOMIC DNA]</scope>
    <source>
        <strain evidence="4 5">RDMS1</strain>
    </source>
</reference>
<evidence type="ECO:0000313" key="5">
    <source>
        <dbReference type="Proteomes" id="UP001596417"/>
    </source>
</evidence>
<protein>
    <submittedName>
        <fullName evidence="4">Prenyltransferase/squalene oxidase repeat-containing protein</fullName>
    </submittedName>
</protein>
<dbReference type="Pfam" id="PF13243">
    <property type="entry name" value="SQHop_cyclase_C"/>
    <property type="match status" value="1"/>
</dbReference>
<dbReference type="SUPFAM" id="SSF48239">
    <property type="entry name" value="Terpenoid cyclases/Protein prenyltransferases"/>
    <property type="match status" value="2"/>
</dbReference>
<dbReference type="GO" id="GO:0008610">
    <property type="term" value="P:lipid biosynthetic process"/>
    <property type="evidence" value="ECO:0007669"/>
    <property type="project" value="UniProtKB-ARBA"/>
</dbReference>
<proteinExistence type="inferred from homology"/>
<keyword evidence="5" id="KW-1185">Reference proteome</keyword>
<dbReference type="AlphaFoldDB" id="A0ABD5YNL4"/>
<dbReference type="PANTHER" id="PTHR11764:SF20">
    <property type="entry name" value="LANOSTEROL SYNTHASE"/>
    <property type="match status" value="1"/>
</dbReference>
<gene>
    <name evidence="4" type="ORF">ACFQL7_06780</name>
</gene>
<evidence type="ECO:0000256" key="2">
    <source>
        <dbReference type="ARBA" id="ARBA00022737"/>
    </source>
</evidence>